<comment type="caution">
    <text evidence="1">The sequence shown here is derived from an EMBL/GenBank/DDBJ whole genome shotgun (WGS) entry which is preliminary data.</text>
</comment>
<dbReference type="EMBL" id="JAVRHT010000032">
    <property type="protein sequence ID" value="MDT0632599.1"/>
    <property type="molecule type" value="Genomic_DNA"/>
</dbReference>
<keyword evidence="2" id="KW-1185">Reference proteome</keyword>
<sequence>MTSRDAETAVFPLHEYGIAQPTGRVQAPDIVALSLALTSHADWRPGFTEVWDVRFAESVDLVPKDVPTMLDVERRTREALDGSTTVIVATRPLILFSVKFYARLVKPLGRTVVAADSSQAAAALLGVDALPDLRAR</sequence>
<evidence type="ECO:0000313" key="2">
    <source>
        <dbReference type="Proteomes" id="UP001267426"/>
    </source>
</evidence>
<name>A0ABU3BTJ0_9BACT</name>
<gene>
    <name evidence="1" type="ORF">RM540_12635</name>
</gene>
<dbReference type="Proteomes" id="UP001267426">
    <property type="component" value="Unassembled WGS sequence"/>
</dbReference>
<organism evidence="1 2">
    <name type="scientific">Rubrivirga litoralis</name>
    <dbReference type="NCBI Taxonomy" id="3075598"/>
    <lineage>
        <taxon>Bacteria</taxon>
        <taxon>Pseudomonadati</taxon>
        <taxon>Rhodothermota</taxon>
        <taxon>Rhodothermia</taxon>
        <taxon>Rhodothermales</taxon>
        <taxon>Rubricoccaceae</taxon>
        <taxon>Rubrivirga</taxon>
    </lineage>
</organism>
<protein>
    <submittedName>
        <fullName evidence="1">Uncharacterized protein</fullName>
    </submittedName>
</protein>
<reference evidence="1 2" key="1">
    <citation type="submission" date="2023-09" db="EMBL/GenBank/DDBJ databases">
        <authorList>
            <person name="Rey-Velasco X."/>
        </authorList>
    </citation>
    <scope>NUCLEOTIDE SEQUENCE [LARGE SCALE GENOMIC DNA]</scope>
    <source>
        <strain evidence="1 2">F394</strain>
    </source>
</reference>
<evidence type="ECO:0000313" key="1">
    <source>
        <dbReference type="EMBL" id="MDT0632599.1"/>
    </source>
</evidence>
<dbReference type="RefSeq" id="WP_311664640.1">
    <property type="nucleotide sequence ID" value="NZ_JAVRHT010000032.1"/>
</dbReference>
<proteinExistence type="predicted"/>
<accession>A0ABU3BTJ0</accession>